<organism evidence="1 2">
    <name type="scientific">Aerosakkonema funiforme FACHB-1375</name>
    <dbReference type="NCBI Taxonomy" id="2949571"/>
    <lineage>
        <taxon>Bacteria</taxon>
        <taxon>Bacillati</taxon>
        <taxon>Cyanobacteriota</taxon>
        <taxon>Cyanophyceae</taxon>
        <taxon>Oscillatoriophycideae</taxon>
        <taxon>Aerosakkonematales</taxon>
        <taxon>Aerosakkonemataceae</taxon>
        <taxon>Aerosakkonema</taxon>
    </lineage>
</organism>
<dbReference type="AlphaFoldDB" id="A0A926VLS4"/>
<dbReference type="RefSeq" id="WP_190474097.1">
    <property type="nucleotide sequence ID" value="NZ_JACJPW010000131.1"/>
</dbReference>
<proteinExistence type="predicted"/>
<dbReference type="InterPro" id="IPR036388">
    <property type="entry name" value="WH-like_DNA-bd_sf"/>
</dbReference>
<dbReference type="PANTHER" id="PTHR34849">
    <property type="entry name" value="SSL5025 PROTEIN"/>
    <property type="match status" value="1"/>
</dbReference>
<reference evidence="1" key="2">
    <citation type="submission" date="2020-08" db="EMBL/GenBank/DDBJ databases">
        <authorList>
            <person name="Chen M."/>
            <person name="Teng W."/>
            <person name="Zhao L."/>
            <person name="Hu C."/>
            <person name="Zhou Y."/>
            <person name="Han B."/>
            <person name="Song L."/>
            <person name="Shu W."/>
        </authorList>
    </citation>
    <scope>NUCLEOTIDE SEQUENCE</scope>
    <source>
        <strain evidence="1">FACHB-1375</strain>
    </source>
</reference>
<dbReference type="Pfam" id="PF04255">
    <property type="entry name" value="DUF433"/>
    <property type="match status" value="1"/>
</dbReference>
<comment type="caution">
    <text evidence="1">The sequence shown here is derived from an EMBL/GenBank/DDBJ whole genome shotgun (WGS) entry which is preliminary data.</text>
</comment>
<evidence type="ECO:0000313" key="1">
    <source>
        <dbReference type="EMBL" id="MBD2185613.1"/>
    </source>
</evidence>
<dbReference type="EMBL" id="JACJPW010000131">
    <property type="protein sequence ID" value="MBD2185613.1"/>
    <property type="molecule type" value="Genomic_DNA"/>
</dbReference>
<dbReference type="SUPFAM" id="SSF46689">
    <property type="entry name" value="Homeodomain-like"/>
    <property type="match status" value="1"/>
</dbReference>
<dbReference type="PANTHER" id="PTHR34849:SF4">
    <property type="entry name" value="SLR1209 PROTEIN"/>
    <property type="match status" value="1"/>
</dbReference>
<gene>
    <name evidence="1" type="ORF">H6G03_31865</name>
</gene>
<evidence type="ECO:0000313" key="2">
    <source>
        <dbReference type="Proteomes" id="UP000641646"/>
    </source>
</evidence>
<dbReference type="Proteomes" id="UP000641646">
    <property type="component" value="Unassembled WGS sequence"/>
</dbReference>
<dbReference type="InterPro" id="IPR007367">
    <property type="entry name" value="DUF433"/>
</dbReference>
<dbReference type="Gene3D" id="1.10.10.10">
    <property type="entry name" value="Winged helix-like DNA-binding domain superfamily/Winged helix DNA-binding domain"/>
    <property type="match status" value="1"/>
</dbReference>
<protein>
    <submittedName>
        <fullName evidence="1">DUF433 domain-containing protein</fullName>
    </submittedName>
</protein>
<sequence>MTLKELEPQLLALNPAEKAQAIQLLVQSLTNTWQGIEKTPGVCGGEACIAKTRIPVWVLVNARRLGISEEQLLYDYPTLSAADLANAWAYAEAFPNEIEIAIDKNEED</sequence>
<name>A0A926VLS4_9CYAN</name>
<reference evidence="1" key="1">
    <citation type="journal article" date="2015" name="ISME J.">
        <title>Draft Genome Sequence of Streptomyces incarnatus NRRL8089, which Produces the Nucleoside Antibiotic Sinefungin.</title>
        <authorList>
            <person name="Oshima K."/>
            <person name="Hattori M."/>
            <person name="Shimizu H."/>
            <person name="Fukuda K."/>
            <person name="Nemoto M."/>
            <person name="Inagaki K."/>
            <person name="Tamura T."/>
        </authorList>
    </citation>
    <scope>NUCLEOTIDE SEQUENCE</scope>
    <source>
        <strain evidence="1">FACHB-1375</strain>
    </source>
</reference>
<dbReference type="InterPro" id="IPR009057">
    <property type="entry name" value="Homeodomain-like_sf"/>
</dbReference>
<keyword evidence="2" id="KW-1185">Reference proteome</keyword>
<accession>A0A926VLS4</accession>